<keyword evidence="6 7" id="KW-0732">Signal</keyword>
<comment type="function">
    <text evidence="6">Participates in efficiency of electron transfer from plastocyanin to P700 (or cytochrome c553 in algae and cyanobacteria). This plastocyanin-docking protein contributes to the specific association of plastocyanin to PSI.</text>
</comment>
<dbReference type="PANTHER" id="PTHR34939:SF1">
    <property type="entry name" value="PHOTOSYSTEM I REACTION CENTER SUBUNIT III, CHLOROPLASTIC"/>
    <property type="match status" value="1"/>
</dbReference>
<dbReference type="AlphaFoldDB" id="A0A844GQ24"/>
<evidence type="ECO:0000256" key="5">
    <source>
        <dbReference type="ARBA" id="ARBA00033433"/>
    </source>
</evidence>
<evidence type="ECO:0000313" key="8">
    <source>
        <dbReference type="EMBL" id="MTF37663.1"/>
    </source>
</evidence>
<keyword evidence="6" id="KW-0812">Transmembrane</keyword>
<organism evidence="8 9">
    <name type="scientific">Cyanobacterium aponinum 0216</name>
    <dbReference type="NCBI Taxonomy" id="2676140"/>
    <lineage>
        <taxon>Bacteria</taxon>
        <taxon>Bacillati</taxon>
        <taxon>Cyanobacteriota</taxon>
        <taxon>Cyanophyceae</taxon>
        <taxon>Oscillatoriophycideae</taxon>
        <taxon>Chroococcales</taxon>
        <taxon>Geminocystaceae</taxon>
        <taxon>Cyanobacterium</taxon>
    </lineage>
</organism>
<dbReference type="GO" id="GO:0031676">
    <property type="term" value="C:plasma membrane-derived thylakoid membrane"/>
    <property type="evidence" value="ECO:0007669"/>
    <property type="project" value="UniProtKB-SubCell"/>
</dbReference>
<keyword evidence="4 6" id="KW-0603">Photosystem I</keyword>
<name>A0A844GQ24_9CHRO</name>
<dbReference type="SUPFAM" id="SSF81536">
    <property type="entry name" value="Subunit III of photosystem I reaction centre, PsaF"/>
    <property type="match status" value="1"/>
</dbReference>
<comment type="subcellular location">
    <subcellularLocation>
        <location evidence="6">Cellular thylakoid membrane</location>
    </subcellularLocation>
</comment>
<feature type="signal peptide" evidence="7">
    <location>
        <begin position="1"/>
        <end position="24"/>
    </location>
</feature>
<comment type="caution">
    <text evidence="8">The sequence shown here is derived from an EMBL/GenBank/DDBJ whole genome shotgun (WGS) entry which is preliminary data.</text>
</comment>
<accession>A0A844GQ24</accession>
<protein>
    <recommendedName>
        <fullName evidence="2 6">Photosystem I reaction center subunit III</fullName>
    </recommendedName>
    <alternativeName>
        <fullName evidence="5 6">PSI-F</fullName>
    </alternativeName>
</protein>
<dbReference type="Pfam" id="PF02507">
    <property type="entry name" value="PSI_PsaF"/>
    <property type="match status" value="1"/>
</dbReference>
<feature type="chain" id="PRO_5032547935" description="Photosystem I reaction center subunit III" evidence="7">
    <location>
        <begin position="25"/>
        <end position="168"/>
    </location>
</feature>
<sequence length="168" mass="18689">MRKIFSLVLAFTLSITLWFNFAPAAQADLSHLTPCSESPAYQAKAKSFRNTTSDPESGQKRAESYAEALCGPEGYPHLVVDGRLDHAGDFIIPGLLFLYVAGWIGWVGRSYLIAIREEKDTEMKEIIIDVPLAINKMLFGFMWPLQAFGEFTSGKLTVKDSEIPVSPR</sequence>
<keyword evidence="6" id="KW-1133">Transmembrane helix</keyword>
<reference evidence="8 9" key="1">
    <citation type="submission" date="2019-11" db="EMBL/GenBank/DDBJ databases">
        <title>Isolation of a new High Light Tolerant Cyanobacteria.</title>
        <authorList>
            <person name="Dobson Z."/>
            <person name="Vaughn N."/>
            <person name="Vaughn M."/>
            <person name="Fromme P."/>
            <person name="Mazor Y."/>
        </authorList>
    </citation>
    <scope>NUCLEOTIDE SEQUENCE [LARGE SCALE GENOMIC DNA]</scope>
    <source>
        <strain evidence="8 9">0216</strain>
    </source>
</reference>
<evidence type="ECO:0000256" key="6">
    <source>
        <dbReference type="RuleBase" id="RU368107"/>
    </source>
</evidence>
<feature type="transmembrane region" description="Helical" evidence="6">
    <location>
        <begin position="126"/>
        <end position="145"/>
    </location>
</feature>
<dbReference type="PANTHER" id="PTHR34939">
    <property type="entry name" value="PHOTOSYSTEM I REACTION CENTER SUBUNIT III, CHLOROPLASTIC"/>
    <property type="match status" value="1"/>
</dbReference>
<dbReference type="InterPro" id="IPR003666">
    <property type="entry name" value="PSI_PsaF"/>
</dbReference>
<dbReference type="GO" id="GO:0015979">
    <property type="term" value="P:photosynthesis"/>
    <property type="evidence" value="ECO:0007669"/>
    <property type="project" value="UniProtKB-UniRule"/>
</dbReference>
<dbReference type="InterPro" id="IPR036577">
    <property type="entry name" value="PSI_PsaF_sf"/>
</dbReference>
<dbReference type="EMBL" id="WMIA01000001">
    <property type="protein sequence ID" value="MTF37663.1"/>
    <property type="molecule type" value="Genomic_DNA"/>
</dbReference>
<keyword evidence="6" id="KW-0472">Membrane</keyword>
<dbReference type="Gene3D" id="1.10.8.110">
    <property type="entry name" value="Photosystem I PsaF, reaction centre subunit III"/>
    <property type="match status" value="1"/>
</dbReference>
<evidence type="ECO:0000313" key="9">
    <source>
        <dbReference type="Proteomes" id="UP000437131"/>
    </source>
</evidence>
<evidence type="ECO:0000256" key="2">
    <source>
        <dbReference type="ARBA" id="ARBA00016492"/>
    </source>
</evidence>
<evidence type="ECO:0000256" key="4">
    <source>
        <dbReference type="ARBA" id="ARBA00022836"/>
    </source>
</evidence>
<evidence type="ECO:0000256" key="7">
    <source>
        <dbReference type="SAM" id="SignalP"/>
    </source>
</evidence>
<keyword evidence="6" id="KW-0793">Thylakoid</keyword>
<comment type="similarity">
    <text evidence="1 6">Belongs to the PsaF family.</text>
</comment>
<evidence type="ECO:0000256" key="3">
    <source>
        <dbReference type="ARBA" id="ARBA00022531"/>
    </source>
</evidence>
<gene>
    <name evidence="8" type="ORF">GGC33_01780</name>
</gene>
<feature type="transmembrane region" description="Helical" evidence="6">
    <location>
        <begin position="90"/>
        <end position="114"/>
    </location>
</feature>
<dbReference type="GO" id="GO:0009538">
    <property type="term" value="C:photosystem I reaction center"/>
    <property type="evidence" value="ECO:0007669"/>
    <property type="project" value="UniProtKB-UniRule"/>
</dbReference>
<proteinExistence type="inferred from homology"/>
<keyword evidence="3 6" id="KW-0602">Photosynthesis</keyword>
<dbReference type="Proteomes" id="UP000437131">
    <property type="component" value="Unassembled WGS sequence"/>
</dbReference>
<evidence type="ECO:0000256" key="1">
    <source>
        <dbReference type="ARBA" id="ARBA00008386"/>
    </source>
</evidence>
<dbReference type="RefSeq" id="WP_099434611.1">
    <property type="nucleotide sequence ID" value="NZ_WMIA01000001.1"/>
</dbReference>